<keyword evidence="2" id="KW-1185">Reference proteome</keyword>
<feature type="non-terminal residue" evidence="1">
    <location>
        <position position="114"/>
    </location>
</feature>
<dbReference type="Proteomes" id="UP001328107">
    <property type="component" value="Unassembled WGS sequence"/>
</dbReference>
<organism evidence="1 2">
    <name type="scientific">Pristionchus mayeri</name>
    <dbReference type="NCBI Taxonomy" id="1317129"/>
    <lineage>
        <taxon>Eukaryota</taxon>
        <taxon>Metazoa</taxon>
        <taxon>Ecdysozoa</taxon>
        <taxon>Nematoda</taxon>
        <taxon>Chromadorea</taxon>
        <taxon>Rhabditida</taxon>
        <taxon>Rhabditina</taxon>
        <taxon>Diplogasteromorpha</taxon>
        <taxon>Diplogasteroidea</taxon>
        <taxon>Neodiplogasteridae</taxon>
        <taxon>Pristionchus</taxon>
    </lineage>
</organism>
<evidence type="ECO:0000313" key="1">
    <source>
        <dbReference type="EMBL" id="GMR57827.1"/>
    </source>
</evidence>
<sequence>QANSVTARLAGFDNALDNNKDGCPYAYKTPDGPQFPGISFLVPPQLLSLVISKGNAIQLQTDTPLSDIIIVPAMGFIASPGWNGCTKPNNGGFQSFRSRNDLNTQTYFMIDGDK</sequence>
<comment type="caution">
    <text evidence="1">The sequence shown here is derived from an EMBL/GenBank/DDBJ whole genome shotgun (WGS) entry which is preliminary data.</text>
</comment>
<accession>A0AAN5D873</accession>
<feature type="non-terminal residue" evidence="1">
    <location>
        <position position="1"/>
    </location>
</feature>
<proteinExistence type="predicted"/>
<gene>
    <name evidence="1" type="ORF">PMAYCL1PPCAC_28022</name>
</gene>
<reference evidence="2" key="1">
    <citation type="submission" date="2022-10" db="EMBL/GenBank/DDBJ databases">
        <title>Genome assembly of Pristionchus species.</title>
        <authorList>
            <person name="Yoshida K."/>
            <person name="Sommer R.J."/>
        </authorList>
    </citation>
    <scope>NUCLEOTIDE SEQUENCE [LARGE SCALE GENOMIC DNA]</scope>
    <source>
        <strain evidence="2">RS5460</strain>
    </source>
</reference>
<evidence type="ECO:0000313" key="2">
    <source>
        <dbReference type="Proteomes" id="UP001328107"/>
    </source>
</evidence>
<protein>
    <submittedName>
        <fullName evidence="1">Uncharacterized protein</fullName>
    </submittedName>
</protein>
<dbReference type="EMBL" id="BTRK01000006">
    <property type="protein sequence ID" value="GMR57827.1"/>
    <property type="molecule type" value="Genomic_DNA"/>
</dbReference>
<name>A0AAN5D873_9BILA</name>
<dbReference type="AlphaFoldDB" id="A0AAN5D873"/>